<evidence type="ECO:0000259" key="6">
    <source>
        <dbReference type="Pfam" id="PF01957"/>
    </source>
</evidence>
<sequence>MWWLAWLIAAVALGVAEAFSLTLAFGIFSAAALLAAVVAGFDAPWILQLLSFAAASMLGLLVVRPIALRHASQPALTRDGTDALVGRTATVLEEISAEHGLIHLSGEDWTARSLDDQLIIPPGAAVDVMEIQGATAIVYPRELLP</sequence>
<name>A0A3M0GRF2_9ACTN</name>
<evidence type="ECO:0000256" key="4">
    <source>
        <dbReference type="ARBA" id="ARBA00023136"/>
    </source>
</evidence>
<feature type="transmembrane region" description="Helical" evidence="5">
    <location>
        <begin position="45"/>
        <end position="63"/>
    </location>
</feature>
<feature type="domain" description="NfeD-like C-terminal" evidence="6">
    <location>
        <begin position="82"/>
        <end position="140"/>
    </location>
</feature>
<keyword evidence="4 5" id="KW-0472">Membrane</keyword>
<comment type="caution">
    <text evidence="7">The sequence shown here is derived from an EMBL/GenBank/DDBJ whole genome shotgun (WGS) entry which is preliminary data.</text>
</comment>
<keyword evidence="8" id="KW-1185">Reference proteome</keyword>
<dbReference type="InterPro" id="IPR002810">
    <property type="entry name" value="NfeD-like_C"/>
</dbReference>
<proteinExistence type="predicted"/>
<dbReference type="GO" id="GO:0005886">
    <property type="term" value="C:plasma membrane"/>
    <property type="evidence" value="ECO:0007669"/>
    <property type="project" value="TreeGrafter"/>
</dbReference>
<dbReference type="Pfam" id="PF01957">
    <property type="entry name" value="NfeD"/>
    <property type="match status" value="1"/>
</dbReference>
<organism evidence="7 8">
    <name type="scientific">Tessaracoccus antarcticus</name>
    <dbReference type="NCBI Taxonomy" id="2479848"/>
    <lineage>
        <taxon>Bacteria</taxon>
        <taxon>Bacillati</taxon>
        <taxon>Actinomycetota</taxon>
        <taxon>Actinomycetes</taxon>
        <taxon>Propionibacteriales</taxon>
        <taxon>Propionibacteriaceae</taxon>
        <taxon>Tessaracoccus</taxon>
    </lineage>
</organism>
<evidence type="ECO:0000256" key="3">
    <source>
        <dbReference type="ARBA" id="ARBA00022989"/>
    </source>
</evidence>
<dbReference type="SUPFAM" id="SSF141322">
    <property type="entry name" value="NfeD domain-like"/>
    <property type="match status" value="1"/>
</dbReference>
<protein>
    <submittedName>
        <fullName evidence="7">NfeD family protein</fullName>
    </submittedName>
</protein>
<evidence type="ECO:0000256" key="1">
    <source>
        <dbReference type="ARBA" id="ARBA00004141"/>
    </source>
</evidence>
<evidence type="ECO:0000313" key="7">
    <source>
        <dbReference type="EMBL" id="RMB59856.1"/>
    </source>
</evidence>
<evidence type="ECO:0000256" key="5">
    <source>
        <dbReference type="SAM" id="Phobius"/>
    </source>
</evidence>
<dbReference type="Proteomes" id="UP000275256">
    <property type="component" value="Unassembled WGS sequence"/>
</dbReference>
<dbReference type="OrthoDB" id="9792945at2"/>
<dbReference type="RefSeq" id="WP_121901336.1">
    <property type="nucleotide sequence ID" value="NZ_REFW01000002.1"/>
</dbReference>
<keyword evidence="2 5" id="KW-0812">Transmembrane</keyword>
<dbReference type="PANTHER" id="PTHR33507">
    <property type="entry name" value="INNER MEMBRANE PROTEIN YBBJ"/>
    <property type="match status" value="1"/>
</dbReference>
<dbReference type="AlphaFoldDB" id="A0A3M0GRF2"/>
<reference evidence="7 8" key="1">
    <citation type="submission" date="2018-10" db="EMBL/GenBank/DDBJ databases">
        <title>Tessaracoccus antarcticuss sp. nov., isolated from sediment.</title>
        <authorList>
            <person name="Zhou L.Y."/>
            <person name="Du Z.J."/>
        </authorList>
    </citation>
    <scope>NUCLEOTIDE SEQUENCE [LARGE SCALE GENOMIC DNA]</scope>
    <source>
        <strain evidence="7 8">JDX10</strain>
    </source>
</reference>
<dbReference type="InterPro" id="IPR012340">
    <property type="entry name" value="NA-bd_OB-fold"/>
</dbReference>
<dbReference type="PANTHER" id="PTHR33507:SF3">
    <property type="entry name" value="INNER MEMBRANE PROTEIN YBBJ"/>
    <property type="match status" value="1"/>
</dbReference>
<dbReference type="InterPro" id="IPR052165">
    <property type="entry name" value="Membrane_assoc_protease"/>
</dbReference>
<evidence type="ECO:0000313" key="8">
    <source>
        <dbReference type="Proteomes" id="UP000275256"/>
    </source>
</evidence>
<gene>
    <name evidence="7" type="ORF">EAX62_08940</name>
</gene>
<dbReference type="Gene3D" id="2.40.50.140">
    <property type="entry name" value="Nucleic acid-binding proteins"/>
    <property type="match status" value="1"/>
</dbReference>
<keyword evidence="3 5" id="KW-1133">Transmembrane helix</keyword>
<accession>A0A3M0GRF2</accession>
<dbReference type="EMBL" id="REFW01000002">
    <property type="protein sequence ID" value="RMB59856.1"/>
    <property type="molecule type" value="Genomic_DNA"/>
</dbReference>
<evidence type="ECO:0000256" key="2">
    <source>
        <dbReference type="ARBA" id="ARBA00022692"/>
    </source>
</evidence>
<comment type="subcellular location">
    <subcellularLocation>
        <location evidence="1">Membrane</location>
        <topology evidence="1">Multi-pass membrane protein</topology>
    </subcellularLocation>
</comment>